<keyword evidence="4 11" id="KW-0963">Cytoplasm</keyword>
<evidence type="ECO:0000256" key="11">
    <source>
        <dbReference type="HAMAP-Rule" id="MF_00834"/>
    </source>
</evidence>
<feature type="site" description="Participates in the substrate recognition with KAPA and in a stacking interaction with the adenine ring of SAM" evidence="11">
    <location>
        <position position="21"/>
    </location>
</feature>
<dbReference type="InterPro" id="IPR015424">
    <property type="entry name" value="PyrdxlP-dep_Trfase"/>
</dbReference>
<dbReference type="FunFam" id="3.40.640.10:FF:000078">
    <property type="entry name" value="Adenosylmethionine-8-amino-7-oxononanoate aminotransferase"/>
    <property type="match status" value="1"/>
</dbReference>
<dbReference type="GO" id="GO:0004015">
    <property type="term" value="F:adenosylmethionine-8-amino-7-oxononanoate transaminase activity"/>
    <property type="evidence" value="ECO:0007669"/>
    <property type="project" value="UniProtKB-UniRule"/>
</dbReference>
<dbReference type="InterPro" id="IPR015421">
    <property type="entry name" value="PyrdxlP-dep_Trfase_major"/>
</dbReference>
<feature type="modified residue" description="N6-(pyridoxal phosphate)lysine" evidence="11">
    <location>
        <position position="288"/>
    </location>
</feature>
<dbReference type="EMBL" id="PPPX01000016">
    <property type="protein sequence ID" value="POA08360.1"/>
    <property type="molecule type" value="Genomic_DNA"/>
</dbReference>
<dbReference type="EC" id="2.6.1.62" evidence="11"/>
<dbReference type="Gene3D" id="3.90.1150.10">
    <property type="entry name" value="Aspartate Aminotransferase, domain 1"/>
    <property type="match status" value="1"/>
</dbReference>
<evidence type="ECO:0000313" key="13">
    <source>
        <dbReference type="Proteomes" id="UP000242712"/>
    </source>
</evidence>
<evidence type="ECO:0000256" key="2">
    <source>
        <dbReference type="ARBA" id="ARBA00004496"/>
    </source>
</evidence>
<keyword evidence="8 11" id="KW-0093">Biotin biosynthesis</keyword>
<dbReference type="OrthoDB" id="9807885at2"/>
<dbReference type="Gene3D" id="3.40.640.10">
    <property type="entry name" value="Type I PLP-dependent aspartate aminotransferase-like (Major domain)"/>
    <property type="match status" value="1"/>
</dbReference>
<dbReference type="HAMAP" id="MF_00834">
    <property type="entry name" value="BioA"/>
    <property type="match status" value="1"/>
</dbReference>
<feature type="binding site" evidence="11">
    <location>
        <begin position="118"/>
        <end position="119"/>
    </location>
    <ligand>
        <name>pyridoxal 5'-phosphate</name>
        <dbReference type="ChEBI" id="CHEBI:597326"/>
    </ligand>
</feature>
<evidence type="ECO:0000256" key="7">
    <source>
        <dbReference type="ARBA" id="ARBA00022691"/>
    </source>
</evidence>
<reference evidence="12 13" key="1">
    <citation type="submission" date="2017-08" db="EMBL/GenBank/DDBJ databases">
        <title>Draft genome sequences of 64 type strains of genus Staph aureus.</title>
        <authorList>
            <person name="Cole K."/>
            <person name="Golubchik T."/>
            <person name="Russell J."/>
            <person name="Foster D."/>
            <person name="Llewelyn M."/>
            <person name="Wilson D."/>
            <person name="Crook D."/>
            <person name="Paul J."/>
        </authorList>
    </citation>
    <scope>NUCLEOTIDE SEQUENCE [LARGE SCALE GENOMIC DNA]</scope>
    <source>
        <strain evidence="12 13">DSM 29875</strain>
    </source>
</reference>
<comment type="subunit">
    <text evidence="3 11">Homodimer.</text>
</comment>
<feature type="binding site" evidence="11">
    <location>
        <position position="323"/>
    </location>
    <ligand>
        <name>substrate</name>
    </ligand>
</feature>
<comment type="pathway">
    <text evidence="11">Cofactor biosynthesis; biotin biosynthesis; 7,8-diaminononanoate from 8-amino-7-oxononanoate (SAM route): step 1/1.</text>
</comment>
<evidence type="ECO:0000256" key="9">
    <source>
        <dbReference type="ARBA" id="ARBA00022898"/>
    </source>
</evidence>
<dbReference type="InterPro" id="IPR005815">
    <property type="entry name" value="BioA"/>
</dbReference>
<dbReference type="GO" id="GO:0009102">
    <property type="term" value="P:biotin biosynthetic process"/>
    <property type="evidence" value="ECO:0007669"/>
    <property type="project" value="UniProtKB-UniRule"/>
</dbReference>
<keyword evidence="5 11" id="KW-0032">Aminotransferase</keyword>
<evidence type="ECO:0000256" key="8">
    <source>
        <dbReference type="ARBA" id="ARBA00022756"/>
    </source>
</evidence>
<evidence type="ECO:0000313" key="12">
    <source>
        <dbReference type="EMBL" id="POA08360.1"/>
    </source>
</evidence>
<keyword evidence="13" id="KW-1185">Reference proteome</keyword>
<accession>A0A2K4FAH8</accession>
<sequence>MNLQKHEDLVNKNLEYVWHPFTQMGVYSKHDPIIIEKGKGSYLYDTKGNKYLDGYASLWVNVHGHNDKKLNKAIHKQLDNIAHSTLLGSSNIPSIELAEQLVRITPESLKKVFYSDTGSAAVEIAIKMAYQYWKNLDPVKYAKKNKFITLHNGYHGDTIGSVSVGGIDAFHKIFNDLIFENIQVDCPSFYHSDYESEEEMVESILTHIDTILQERADEIVGFVMEPLIQGATGLFVHPAGFLKGVEKLCRKHNILLIVDEVAVGFGRTGQMFACYHEDVKPDIMCLGKTITGGYLPLAATLTSQKIYDAFLSNSHAEKTFFHGHTYTGNQIVCAVALENIRLFEKRKLLKQIQQTSAILSKKLRKLSTHPNVGDVRGRGLMYAVELVESKETGEPLNIPTVERIIHECKKRGLMIRNLENIITFVPILSMSKKEVKKMADIFTEVLLEELGQYEF</sequence>
<comment type="cofactor">
    <cofactor evidence="1 11">
        <name>pyridoxal 5'-phosphate</name>
        <dbReference type="ChEBI" id="CHEBI:597326"/>
    </cofactor>
</comment>
<dbReference type="Proteomes" id="UP000242712">
    <property type="component" value="Unassembled WGS sequence"/>
</dbReference>
<dbReference type="CDD" id="cd00610">
    <property type="entry name" value="OAT_like"/>
    <property type="match status" value="1"/>
</dbReference>
<dbReference type="GO" id="GO:0030170">
    <property type="term" value="F:pyridoxal phosphate binding"/>
    <property type="evidence" value="ECO:0007669"/>
    <property type="project" value="UniProtKB-UniRule"/>
</dbReference>
<keyword evidence="6 11" id="KW-0808">Transferase</keyword>
<proteinExistence type="inferred from homology"/>
<evidence type="ECO:0000256" key="5">
    <source>
        <dbReference type="ARBA" id="ARBA00022576"/>
    </source>
</evidence>
<keyword evidence="9 11" id="KW-0663">Pyridoxal phosphate</keyword>
<dbReference type="SUPFAM" id="SSF53383">
    <property type="entry name" value="PLP-dependent transferases"/>
    <property type="match status" value="1"/>
</dbReference>
<dbReference type="NCBIfam" id="TIGR00508">
    <property type="entry name" value="bioA"/>
    <property type="match status" value="1"/>
</dbReference>
<comment type="function">
    <text evidence="11">Catalyzes the transfer of the alpha-amino group from S-adenosyl-L-methionine (SAM) to 7-keto-8-aminopelargonic acid (KAPA) to form 7,8-diaminopelargonic acid (DAPA). It is the only aminotransferase known to utilize SAM as an amino donor.</text>
</comment>
<comment type="caution">
    <text evidence="11">Lacks conserved residue(s) required for the propagation of feature annotation.</text>
</comment>
<comment type="caution">
    <text evidence="12">The sequence shown here is derived from an EMBL/GenBank/DDBJ whole genome shotgun (WGS) entry which is preliminary data.</text>
</comment>
<feature type="binding site" evidence="11">
    <location>
        <position position="154"/>
    </location>
    <ligand>
        <name>substrate</name>
    </ligand>
</feature>
<dbReference type="InterPro" id="IPR015422">
    <property type="entry name" value="PyrdxlP-dep_Trfase_small"/>
</dbReference>
<dbReference type="PROSITE" id="PS00600">
    <property type="entry name" value="AA_TRANSFER_CLASS_3"/>
    <property type="match status" value="1"/>
</dbReference>
<evidence type="ECO:0000256" key="10">
    <source>
        <dbReference type="ARBA" id="ARBA00060970"/>
    </source>
</evidence>
<evidence type="ECO:0000256" key="6">
    <source>
        <dbReference type="ARBA" id="ARBA00022679"/>
    </source>
</evidence>
<dbReference type="UniPathway" id="UPA00078">
    <property type="reaction ID" value="UER00160"/>
</dbReference>
<evidence type="ECO:0000256" key="3">
    <source>
        <dbReference type="ARBA" id="ARBA00011738"/>
    </source>
</evidence>
<dbReference type="GeneID" id="98298631"/>
<feature type="binding site" evidence="11">
    <location>
        <begin position="324"/>
        <end position="325"/>
    </location>
    <ligand>
        <name>pyridoxal 5'-phosphate</name>
        <dbReference type="ChEBI" id="CHEBI:597326"/>
    </ligand>
</feature>
<name>A0A2K4FAH8_9STAP</name>
<dbReference type="AlphaFoldDB" id="A0A2K4FAH8"/>
<dbReference type="InterPro" id="IPR049704">
    <property type="entry name" value="Aminotrans_3_PPA_site"/>
</dbReference>
<gene>
    <name evidence="11 12" type="primary">bioA</name>
    <name evidence="12" type="ORF">CD039_09755</name>
</gene>
<dbReference type="RefSeq" id="WP_103372147.1">
    <property type="nucleotide sequence ID" value="NZ_CBCRVO010000002.1"/>
</dbReference>
<dbReference type="InterPro" id="IPR005814">
    <property type="entry name" value="Aminotrans_3"/>
</dbReference>
<dbReference type="PANTHER" id="PTHR42684">
    <property type="entry name" value="ADENOSYLMETHIONINE-8-AMINO-7-OXONONANOATE AMINOTRANSFERASE"/>
    <property type="match status" value="1"/>
</dbReference>
<evidence type="ECO:0000256" key="1">
    <source>
        <dbReference type="ARBA" id="ARBA00001933"/>
    </source>
</evidence>
<organism evidence="12 13">
    <name type="scientific">Staphylococcus argensis</name>
    <dbReference type="NCBI Taxonomy" id="1607738"/>
    <lineage>
        <taxon>Bacteria</taxon>
        <taxon>Bacillati</taxon>
        <taxon>Bacillota</taxon>
        <taxon>Bacilli</taxon>
        <taxon>Bacillales</taxon>
        <taxon>Staphylococcaceae</taxon>
        <taxon>Staphylococcus</taxon>
    </lineage>
</organism>
<dbReference type="Pfam" id="PF00202">
    <property type="entry name" value="Aminotran_3"/>
    <property type="match status" value="1"/>
</dbReference>
<feature type="binding site" evidence="11">
    <location>
        <position position="259"/>
    </location>
    <ligand>
        <name>pyridoxal 5'-phosphate</name>
        <dbReference type="ChEBI" id="CHEBI:597326"/>
    </ligand>
</feature>
<feature type="binding site" evidence="11">
    <location>
        <position position="416"/>
    </location>
    <ligand>
        <name>substrate</name>
    </ligand>
</feature>
<keyword evidence="7 11" id="KW-0949">S-adenosyl-L-methionine</keyword>
<comment type="subcellular location">
    <subcellularLocation>
        <location evidence="2 11">Cytoplasm</location>
    </subcellularLocation>
</comment>
<evidence type="ECO:0000256" key="4">
    <source>
        <dbReference type="ARBA" id="ARBA00022490"/>
    </source>
</evidence>
<protein>
    <recommendedName>
        <fullName evidence="11">Adenosylmethionine-8-amino-7-oxononanoate aminotransferase</fullName>
        <ecNumber evidence="11">2.6.1.62</ecNumber>
    </recommendedName>
    <alternativeName>
        <fullName evidence="11">7,8-diamino-pelargonic acid aminotransferase</fullName>
        <shortName evidence="11">DAPA AT</shortName>
        <shortName evidence="11">DAPA aminotransferase</shortName>
    </alternativeName>
    <alternativeName>
        <fullName evidence="11">7,8-diaminononanoate synthase</fullName>
        <shortName evidence="11">DANS</shortName>
    </alternativeName>
    <alternativeName>
        <fullName evidence="11">Diaminopelargonic acid synthase</fullName>
    </alternativeName>
</protein>
<feature type="binding site" evidence="11">
    <location>
        <position position="288"/>
    </location>
    <ligand>
        <name>substrate</name>
    </ligand>
</feature>
<dbReference type="PANTHER" id="PTHR42684:SF17">
    <property type="entry name" value="ADENOSYLMETHIONINE-8-AMINO-7-OXONONANOATE AMINOTRANSFERASE"/>
    <property type="match status" value="1"/>
</dbReference>
<dbReference type="GO" id="GO:0005737">
    <property type="term" value="C:cytoplasm"/>
    <property type="evidence" value="ECO:0007669"/>
    <property type="project" value="UniProtKB-SubCell"/>
</dbReference>
<comment type="similarity">
    <text evidence="10 11">Belongs to the class-III pyridoxal-phosphate-dependent aminotransferase family. BioA subfamily.</text>
</comment>
<dbReference type="PIRSF" id="PIRSF000521">
    <property type="entry name" value="Transaminase_4ab_Lys_Orn"/>
    <property type="match status" value="1"/>
</dbReference>
<comment type="catalytic activity">
    <reaction evidence="11">
        <text>(8S)-8-amino-7-oxononanoate + S-adenosyl-L-methionine = S-adenosyl-4-methylsulfanyl-2-oxobutanoate + (7R,8S)-7,8-diammoniononanoate</text>
        <dbReference type="Rhea" id="RHEA:16861"/>
        <dbReference type="ChEBI" id="CHEBI:16490"/>
        <dbReference type="ChEBI" id="CHEBI:59789"/>
        <dbReference type="ChEBI" id="CHEBI:149468"/>
        <dbReference type="ChEBI" id="CHEBI:149469"/>
        <dbReference type="EC" id="2.6.1.62"/>
    </reaction>
</comment>